<feature type="compositionally biased region" description="Polar residues" evidence="6">
    <location>
        <begin position="186"/>
        <end position="197"/>
    </location>
</feature>
<sequence>MEKQQQQQRRELTFLHSGDFLRRNSDRGIENSIDCDTTPIKEMDFFSRTKHSLEQDRKNESSTLLDSGVNTGLNLLTSSCGVSKTKNDDKSNSETSKLQVELEKLHDESRKLRSMLDQISRSYNELQGQLVLAMQKQAHGSPQEQKSELNRMSSSKMSAQQFMDPRPSGGLNVNEPSVSDERANELSVSPANTNNEVISKERDHPMLQIAPCRQVSNEDGGDQTSQSWGSPRSPKVDKMKNEEQGPDQVPYRKARVSVRARSEAPLISDGCQWRKYGQKMAKGNPCPRAYYRCTMAVGCPVRKQVQRCAEDRTILITTYEGNHNHPLPPAATAMANTTSAAASMLLSGSTTSKDTLTSSGFFHSMPYASTMATLSASAPFPTITLDLTHNPNPMQFLRAPHQPATFPLPLHGCPPHLRHPMYAPPKLPAMPNVQLGQRHASMVETVTAAIASDPNFTAALAAAISSIIGTPRTNEGDNNSGGTNTVAINGVVGLPGSPQLPQSCTTFSTN</sequence>
<evidence type="ECO:0000313" key="8">
    <source>
        <dbReference type="EMBL" id="AEO31517.2"/>
    </source>
</evidence>
<evidence type="ECO:0000256" key="6">
    <source>
        <dbReference type="SAM" id="MobiDB-lite"/>
    </source>
</evidence>
<feature type="compositionally biased region" description="Polar residues" evidence="6">
    <location>
        <begin position="138"/>
        <end position="161"/>
    </location>
</feature>
<keyword evidence="2" id="KW-0805">Transcription regulation</keyword>
<feature type="compositionally biased region" description="Polar residues" evidence="6">
    <location>
        <begin position="214"/>
        <end position="230"/>
    </location>
</feature>
<dbReference type="PANTHER" id="PTHR31429">
    <property type="entry name" value="WRKY TRANSCRIPTION FACTOR 36-RELATED"/>
    <property type="match status" value="1"/>
</dbReference>
<dbReference type="FunFam" id="2.20.25.80:FF:000002">
    <property type="entry name" value="probable WRKY transcription factor 31"/>
    <property type="match status" value="1"/>
</dbReference>
<dbReference type="SMART" id="SM00774">
    <property type="entry name" value="WRKY"/>
    <property type="match status" value="1"/>
</dbReference>
<dbReference type="GO" id="GO:0003700">
    <property type="term" value="F:DNA-binding transcription factor activity"/>
    <property type="evidence" value="ECO:0007669"/>
    <property type="project" value="InterPro"/>
</dbReference>
<accession>G3FFC0</accession>
<name>G3FFC0_9ROSI</name>
<evidence type="ECO:0000259" key="7">
    <source>
        <dbReference type="PROSITE" id="PS50811"/>
    </source>
</evidence>
<evidence type="ECO:0000256" key="1">
    <source>
        <dbReference type="ARBA" id="ARBA00004123"/>
    </source>
</evidence>
<dbReference type="SUPFAM" id="SSF118290">
    <property type="entry name" value="WRKY DNA-binding domain"/>
    <property type="match status" value="1"/>
</dbReference>
<evidence type="ECO:0000256" key="4">
    <source>
        <dbReference type="ARBA" id="ARBA00023163"/>
    </source>
</evidence>
<protein>
    <submittedName>
        <fullName evidence="8">WRKY transcription factor 47-2</fullName>
    </submittedName>
</protein>
<feature type="region of interest" description="Disordered" evidence="6">
    <location>
        <begin position="135"/>
        <end position="248"/>
    </location>
</feature>
<dbReference type="GO" id="GO:0005634">
    <property type="term" value="C:nucleus"/>
    <property type="evidence" value="ECO:0007669"/>
    <property type="project" value="UniProtKB-SubCell"/>
</dbReference>
<dbReference type="PROSITE" id="PS50811">
    <property type="entry name" value="WRKY"/>
    <property type="match status" value="1"/>
</dbReference>
<dbReference type="AlphaFoldDB" id="G3FFC0"/>
<organism evidence="8">
    <name type="scientific">Dimocarpus longan</name>
    <dbReference type="NCBI Taxonomy" id="128017"/>
    <lineage>
        <taxon>Eukaryota</taxon>
        <taxon>Viridiplantae</taxon>
        <taxon>Streptophyta</taxon>
        <taxon>Embryophyta</taxon>
        <taxon>Tracheophyta</taxon>
        <taxon>Spermatophyta</taxon>
        <taxon>Magnoliopsida</taxon>
        <taxon>eudicotyledons</taxon>
        <taxon>Gunneridae</taxon>
        <taxon>Pentapetalae</taxon>
        <taxon>rosids</taxon>
        <taxon>malvids</taxon>
        <taxon>Sapindales</taxon>
        <taxon>Sapindaceae</taxon>
        <taxon>Dimocarpus</taxon>
    </lineage>
</organism>
<dbReference type="InterPro" id="IPR036576">
    <property type="entry name" value="WRKY_dom_sf"/>
</dbReference>
<dbReference type="InterPro" id="IPR003657">
    <property type="entry name" value="WRKY_dom"/>
</dbReference>
<dbReference type="GO" id="GO:0043565">
    <property type="term" value="F:sequence-specific DNA binding"/>
    <property type="evidence" value="ECO:0007669"/>
    <property type="project" value="InterPro"/>
</dbReference>
<evidence type="ECO:0000256" key="2">
    <source>
        <dbReference type="ARBA" id="ARBA00023015"/>
    </source>
</evidence>
<feature type="domain" description="WRKY" evidence="7">
    <location>
        <begin position="262"/>
        <end position="328"/>
    </location>
</feature>
<keyword evidence="5" id="KW-0539">Nucleus</keyword>
<dbReference type="EMBL" id="JF709004">
    <property type="protein sequence ID" value="AEO31517.2"/>
    <property type="molecule type" value="mRNA"/>
</dbReference>
<feature type="compositionally biased region" description="Basic and acidic residues" evidence="6">
    <location>
        <begin position="234"/>
        <end position="243"/>
    </location>
</feature>
<evidence type="ECO:0000256" key="3">
    <source>
        <dbReference type="ARBA" id="ARBA00023125"/>
    </source>
</evidence>
<dbReference type="Pfam" id="PF03106">
    <property type="entry name" value="WRKY"/>
    <property type="match status" value="1"/>
</dbReference>
<comment type="subcellular location">
    <subcellularLocation>
        <location evidence="1">Nucleus</location>
    </subcellularLocation>
</comment>
<evidence type="ECO:0000256" key="5">
    <source>
        <dbReference type="ARBA" id="ARBA00023242"/>
    </source>
</evidence>
<proteinExistence type="evidence at transcript level"/>
<keyword evidence="4" id="KW-0804">Transcription</keyword>
<reference evidence="8" key="1">
    <citation type="submission" date="2012-10" db="EMBL/GenBank/DDBJ databases">
        <title>Studies on transcriptomics of somatic embryogenesis in Dimocarpus longan.</title>
        <authorList>
            <person name="Cai A."/>
            <person name="Lai Z."/>
            <person name="Lin Y."/>
            <person name="Ye W."/>
        </authorList>
    </citation>
    <scope>NUCLEOTIDE SEQUENCE</scope>
</reference>
<keyword evidence="3" id="KW-0238">DNA-binding</keyword>
<dbReference type="Gene3D" id="2.20.25.80">
    <property type="entry name" value="WRKY domain"/>
    <property type="match status" value="1"/>
</dbReference>
<dbReference type="PANTHER" id="PTHR31429:SF59">
    <property type="entry name" value="WRKY TRANSCRIPTION FACTOR 47-RELATED"/>
    <property type="match status" value="1"/>
</dbReference>
<dbReference type="InterPro" id="IPR044810">
    <property type="entry name" value="WRKY_plant"/>
</dbReference>